<reference evidence="17 18" key="1">
    <citation type="submission" date="2019-01" db="EMBL/GenBank/DDBJ databases">
        <title>Bacillus sp. M5HDSG1-1, whole genome shotgun sequence.</title>
        <authorList>
            <person name="Tuo L."/>
        </authorList>
    </citation>
    <scope>NUCLEOTIDE SEQUENCE [LARGE SCALE GENOMIC DNA]</scope>
    <source>
        <strain evidence="17 18">M5HDSG1-1</strain>
    </source>
</reference>
<keyword evidence="18" id="KW-1185">Reference proteome</keyword>
<keyword evidence="10" id="KW-0443">Lipid metabolism</keyword>
<dbReference type="GO" id="GO:0016020">
    <property type="term" value="C:membrane"/>
    <property type="evidence" value="ECO:0007669"/>
    <property type="project" value="InterPro"/>
</dbReference>
<evidence type="ECO:0000256" key="2">
    <source>
        <dbReference type="ARBA" id="ARBA00004127"/>
    </source>
</evidence>
<dbReference type="PROSITE" id="PS00379">
    <property type="entry name" value="CDP_ALCOHOL_P_TRANSF"/>
    <property type="match status" value="1"/>
</dbReference>
<dbReference type="EC" id="2.7.8.8" evidence="4"/>
<evidence type="ECO:0000256" key="11">
    <source>
        <dbReference type="ARBA" id="ARBA00023136"/>
    </source>
</evidence>
<dbReference type="EMBL" id="RZTZ01000004">
    <property type="protein sequence ID" value="RVT62538.1"/>
    <property type="molecule type" value="Genomic_DNA"/>
</dbReference>
<sequence length="190" mass="20772">MNKLITILEVGNILSYLANIITICNFICGVLSIYSCVSNNTFAAMVFICLGMIFDLFDGRVARRFNTVSEIGKELDSFSDLVTFCIAPSILAYSVVLHELAHAGLICTLIFSICGLLRLARFNAEQSNLSVFIGLPAPCAALCLLVLISVHSPFIVAVGMCILSLLMVSKLEIPNFKKQNSEKVEINGWK</sequence>
<dbReference type="InterPro" id="IPR000462">
    <property type="entry name" value="CDP-OH_P_trans"/>
</dbReference>
<dbReference type="NCBIfam" id="TIGR00473">
    <property type="entry name" value="pssA"/>
    <property type="match status" value="1"/>
</dbReference>
<evidence type="ECO:0000256" key="10">
    <source>
        <dbReference type="ARBA" id="ARBA00023098"/>
    </source>
</evidence>
<organism evidence="17 18">
    <name type="scientific">Niallia taxi</name>
    <dbReference type="NCBI Taxonomy" id="2499688"/>
    <lineage>
        <taxon>Bacteria</taxon>
        <taxon>Bacillati</taxon>
        <taxon>Bacillota</taxon>
        <taxon>Bacilli</taxon>
        <taxon>Bacillales</taxon>
        <taxon>Bacillaceae</taxon>
        <taxon>Niallia</taxon>
    </lineage>
</organism>
<dbReference type="Pfam" id="PF01066">
    <property type="entry name" value="CDP-OH_P_transf"/>
    <property type="match status" value="1"/>
</dbReference>
<dbReference type="InterPro" id="IPR004533">
    <property type="entry name" value="CDP-diaglyc--ser_O-PTrfase"/>
</dbReference>
<dbReference type="GO" id="GO:0003882">
    <property type="term" value="F:CDP-diacylglycerol-serine O-phosphatidyltransferase activity"/>
    <property type="evidence" value="ECO:0007669"/>
    <property type="project" value="UniProtKB-EC"/>
</dbReference>
<protein>
    <recommendedName>
        <fullName evidence="5">CDP-diacylglycerol--serine O-phosphatidyltransferase</fullName>
        <ecNumber evidence="4">2.7.8.8</ecNumber>
    </recommendedName>
    <alternativeName>
        <fullName evidence="14">Phosphatidylserine synthase</fullName>
    </alternativeName>
</protein>
<evidence type="ECO:0000256" key="8">
    <source>
        <dbReference type="ARBA" id="ARBA00022692"/>
    </source>
</evidence>
<keyword evidence="12" id="KW-0594">Phospholipid biosynthesis</keyword>
<dbReference type="GO" id="GO:0008654">
    <property type="term" value="P:phospholipid biosynthetic process"/>
    <property type="evidence" value="ECO:0007669"/>
    <property type="project" value="UniProtKB-KW"/>
</dbReference>
<evidence type="ECO:0000256" key="3">
    <source>
        <dbReference type="ARBA" id="ARBA00010441"/>
    </source>
</evidence>
<dbReference type="PANTHER" id="PTHR14269">
    <property type="entry name" value="CDP-DIACYLGLYCEROL--GLYCEROL-3-PHOSPHATE 3-PHOSPHATIDYLTRANSFERASE-RELATED"/>
    <property type="match status" value="1"/>
</dbReference>
<dbReference type="Proteomes" id="UP000288024">
    <property type="component" value="Unassembled WGS sequence"/>
</dbReference>
<evidence type="ECO:0000256" key="15">
    <source>
        <dbReference type="RuleBase" id="RU003750"/>
    </source>
</evidence>
<proteinExistence type="inferred from homology"/>
<evidence type="ECO:0000256" key="1">
    <source>
        <dbReference type="ARBA" id="ARBA00000287"/>
    </source>
</evidence>
<feature type="transmembrane region" description="Helical" evidence="16">
    <location>
        <begin position="12"/>
        <end position="34"/>
    </location>
</feature>
<comment type="catalytic activity">
    <reaction evidence="1">
        <text>a CDP-1,2-diacyl-sn-glycerol + L-serine = a 1,2-diacyl-sn-glycero-3-phospho-L-serine + CMP + H(+)</text>
        <dbReference type="Rhea" id="RHEA:16913"/>
        <dbReference type="ChEBI" id="CHEBI:15378"/>
        <dbReference type="ChEBI" id="CHEBI:33384"/>
        <dbReference type="ChEBI" id="CHEBI:57262"/>
        <dbReference type="ChEBI" id="CHEBI:58332"/>
        <dbReference type="ChEBI" id="CHEBI:60377"/>
        <dbReference type="EC" id="2.7.8.8"/>
    </reaction>
</comment>
<dbReference type="InterPro" id="IPR050324">
    <property type="entry name" value="CDP-alcohol_PTase-I"/>
</dbReference>
<accession>A0A3S2TTW9</accession>
<dbReference type="GO" id="GO:0012505">
    <property type="term" value="C:endomembrane system"/>
    <property type="evidence" value="ECO:0007669"/>
    <property type="project" value="UniProtKB-SubCell"/>
</dbReference>
<keyword evidence="7 15" id="KW-0808">Transferase</keyword>
<feature type="transmembrane region" description="Helical" evidence="16">
    <location>
        <begin position="154"/>
        <end position="173"/>
    </location>
</feature>
<evidence type="ECO:0000256" key="7">
    <source>
        <dbReference type="ARBA" id="ARBA00022679"/>
    </source>
</evidence>
<evidence type="ECO:0000256" key="4">
    <source>
        <dbReference type="ARBA" id="ARBA00013174"/>
    </source>
</evidence>
<keyword evidence="6" id="KW-0444">Lipid biosynthesis</keyword>
<keyword evidence="11 16" id="KW-0472">Membrane</keyword>
<comment type="caution">
    <text evidence="17">The sequence shown here is derived from an EMBL/GenBank/DDBJ whole genome shotgun (WGS) entry which is preliminary data.</text>
</comment>
<evidence type="ECO:0000256" key="9">
    <source>
        <dbReference type="ARBA" id="ARBA00022989"/>
    </source>
</evidence>
<evidence type="ECO:0000256" key="16">
    <source>
        <dbReference type="SAM" id="Phobius"/>
    </source>
</evidence>
<evidence type="ECO:0000256" key="5">
    <source>
        <dbReference type="ARBA" id="ARBA00017171"/>
    </source>
</evidence>
<dbReference type="Gene3D" id="1.20.120.1760">
    <property type="match status" value="1"/>
</dbReference>
<evidence type="ECO:0000256" key="6">
    <source>
        <dbReference type="ARBA" id="ARBA00022516"/>
    </source>
</evidence>
<evidence type="ECO:0000256" key="13">
    <source>
        <dbReference type="ARBA" id="ARBA00023264"/>
    </source>
</evidence>
<keyword evidence="8 16" id="KW-0812">Transmembrane</keyword>
<evidence type="ECO:0000256" key="12">
    <source>
        <dbReference type="ARBA" id="ARBA00023209"/>
    </source>
</evidence>
<dbReference type="InterPro" id="IPR043130">
    <property type="entry name" value="CDP-OH_PTrfase_TM_dom"/>
</dbReference>
<name>A0A3S2TTW9_9BACI</name>
<feature type="transmembrane region" description="Helical" evidence="16">
    <location>
        <begin position="102"/>
        <end position="120"/>
    </location>
</feature>
<evidence type="ECO:0000313" key="18">
    <source>
        <dbReference type="Proteomes" id="UP000288024"/>
    </source>
</evidence>
<feature type="transmembrane region" description="Helical" evidence="16">
    <location>
        <begin position="40"/>
        <end position="57"/>
    </location>
</feature>
<comment type="similarity">
    <text evidence="3 15">Belongs to the CDP-alcohol phosphatidyltransferase class-I family.</text>
</comment>
<comment type="subcellular location">
    <subcellularLocation>
        <location evidence="2">Endomembrane system</location>
        <topology evidence="2">Multi-pass membrane protein</topology>
    </subcellularLocation>
</comment>
<evidence type="ECO:0000313" key="17">
    <source>
        <dbReference type="EMBL" id="RVT62538.1"/>
    </source>
</evidence>
<keyword evidence="13" id="KW-1208">Phospholipid metabolism</keyword>
<gene>
    <name evidence="17" type="primary">pssA</name>
    <name evidence="17" type="ORF">EM808_12165</name>
</gene>
<dbReference type="AlphaFoldDB" id="A0A3S2TTW9"/>
<feature type="transmembrane region" description="Helical" evidence="16">
    <location>
        <begin position="78"/>
        <end position="96"/>
    </location>
</feature>
<feature type="transmembrane region" description="Helical" evidence="16">
    <location>
        <begin position="129"/>
        <end position="148"/>
    </location>
</feature>
<dbReference type="InterPro" id="IPR048254">
    <property type="entry name" value="CDP_ALCOHOL_P_TRANSF_CS"/>
</dbReference>
<dbReference type="PANTHER" id="PTHR14269:SF59">
    <property type="entry name" value="CDP-DIACYLGLYCEROL--SERINE O-PHOSPHATIDYLTRANSFERASE"/>
    <property type="match status" value="1"/>
</dbReference>
<evidence type="ECO:0000256" key="14">
    <source>
        <dbReference type="ARBA" id="ARBA00032361"/>
    </source>
</evidence>
<keyword evidence="9 16" id="KW-1133">Transmembrane helix</keyword>